<dbReference type="Proteomes" id="UP000773469">
    <property type="component" value="Unassembled WGS sequence"/>
</dbReference>
<protein>
    <submittedName>
        <fullName evidence="1">Uncharacterized protein</fullName>
    </submittedName>
</protein>
<evidence type="ECO:0000313" key="1">
    <source>
        <dbReference type="EMBL" id="GIU39820.1"/>
    </source>
</evidence>
<reference evidence="1 2" key="1">
    <citation type="submission" date="2021-05" db="EMBL/GenBank/DDBJ databases">
        <title>Molecular characterization for Shewanella algae harboring chromosomal blaOXA-55-like strains isolated from clinical and environment sample.</title>
        <authorList>
            <person name="Ohama Y."/>
            <person name="Aoki K."/>
            <person name="Harada S."/>
            <person name="Moriya K."/>
            <person name="Ishii Y."/>
            <person name="Tateda K."/>
        </authorList>
    </citation>
    <scope>NUCLEOTIDE SEQUENCE [LARGE SCALE GENOMIC DNA]</scope>
    <source>
        <strain evidence="1 2">MBTL60-118</strain>
    </source>
</reference>
<name>A0ABQ4NZ38_SHECO</name>
<sequence length="59" mass="7084">MLWFPDKFGKFEKLLSTLYFKKQEILKLNHTKSSVCILSLKLTINWKPFWVVWLSLTGH</sequence>
<comment type="caution">
    <text evidence="1">The sequence shown here is derived from an EMBL/GenBank/DDBJ whole genome shotgun (WGS) entry which is preliminary data.</text>
</comment>
<gene>
    <name evidence="1" type="ORF">TUM3794_16050</name>
</gene>
<evidence type="ECO:0000313" key="2">
    <source>
        <dbReference type="Proteomes" id="UP000773469"/>
    </source>
</evidence>
<dbReference type="EMBL" id="BPEU01000009">
    <property type="protein sequence ID" value="GIU39820.1"/>
    <property type="molecule type" value="Genomic_DNA"/>
</dbReference>
<keyword evidence="2" id="KW-1185">Reference proteome</keyword>
<accession>A0ABQ4NZ38</accession>
<organism evidence="1 2">
    <name type="scientific">Shewanella colwelliana</name>
    <name type="common">Alteromonas colwelliana</name>
    <dbReference type="NCBI Taxonomy" id="23"/>
    <lineage>
        <taxon>Bacteria</taxon>
        <taxon>Pseudomonadati</taxon>
        <taxon>Pseudomonadota</taxon>
        <taxon>Gammaproteobacteria</taxon>
        <taxon>Alteromonadales</taxon>
        <taxon>Shewanellaceae</taxon>
        <taxon>Shewanella</taxon>
    </lineage>
</organism>
<proteinExistence type="predicted"/>